<evidence type="ECO:0000313" key="7">
    <source>
        <dbReference type="EMBL" id="MDU0200913.1"/>
    </source>
</evidence>
<organism evidence="7 8">
    <name type="scientific">Paenibacillus violae</name>
    <dbReference type="NCBI Taxonomy" id="3077234"/>
    <lineage>
        <taxon>Bacteria</taxon>
        <taxon>Bacillati</taxon>
        <taxon>Bacillota</taxon>
        <taxon>Bacilli</taxon>
        <taxon>Bacillales</taxon>
        <taxon>Paenibacillaceae</taxon>
        <taxon>Paenibacillus</taxon>
    </lineage>
</organism>
<dbReference type="EC" id="5.2.1.8" evidence="2"/>
<dbReference type="Proteomes" id="UP001260980">
    <property type="component" value="Unassembled WGS sequence"/>
</dbReference>
<comment type="catalytic activity">
    <reaction evidence="1">
        <text>[protein]-peptidylproline (omega=180) = [protein]-peptidylproline (omega=0)</text>
        <dbReference type="Rhea" id="RHEA:16237"/>
        <dbReference type="Rhea" id="RHEA-COMP:10747"/>
        <dbReference type="Rhea" id="RHEA-COMP:10748"/>
        <dbReference type="ChEBI" id="CHEBI:83833"/>
        <dbReference type="ChEBI" id="CHEBI:83834"/>
        <dbReference type="EC" id="5.2.1.8"/>
    </reaction>
</comment>
<feature type="signal peptide" evidence="6">
    <location>
        <begin position="1"/>
        <end position="31"/>
    </location>
</feature>
<sequence>MKATKRNISVQVSRIFLGLLVLTSCTTSVPADQGETSSQAGRLQSEVRIVATVNGEPLTMEEYGLARRLSTPQTGSQEGRKADELETAIQVKVLQLEGVKQGLLASASFADFHAQLDKENERRAQAAEQKAVIYGPKRFSDQTFYADEFAQLENGLKRMAAQTMDTSEEALQLAYQRDLAAYTIQPTIRLKVWKLPISSEAGSDLKRMQALHKEAVSGAKLEVIVNAAEAAPIQVIDEMITEENKRSLLKYREAVFEQANRLHPGEYSPIFVDQSSYVMVYCDSRLEEGVKAFAKVRDEVYRKLVDQKFQSHWDQLRAAADVQVNAAELGSQATFTER</sequence>
<dbReference type="InterPro" id="IPR050245">
    <property type="entry name" value="PrsA_foldase"/>
</dbReference>
<keyword evidence="3 6" id="KW-0732">Signal</keyword>
<evidence type="ECO:0000256" key="5">
    <source>
        <dbReference type="ARBA" id="ARBA00023235"/>
    </source>
</evidence>
<comment type="caution">
    <text evidence="7">The sequence shown here is derived from an EMBL/GenBank/DDBJ whole genome shotgun (WGS) entry which is preliminary data.</text>
</comment>
<protein>
    <recommendedName>
        <fullName evidence="2">peptidylprolyl isomerase</fullName>
        <ecNumber evidence="2">5.2.1.8</ecNumber>
    </recommendedName>
</protein>
<evidence type="ECO:0000256" key="3">
    <source>
        <dbReference type="ARBA" id="ARBA00022729"/>
    </source>
</evidence>
<dbReference type="PROSITE" id="PS51257">
    <property type="entry name" value="PROKAR_LIPOPROTEIN"/>
    <property type="match status" value="1"/>
</dbReference>
<dbReference type="EMBL" id="JAWCUD010000002">
    <property type="protein sequence ID" value="MDU0200913.1"/>
    <property type="molecule type" value="Genomic_DNA"/>
</dbReference>
<keyword evidence="8" id="KW-1185">Reference proteome</keyword>
<keyword evidence="5" id="KW-0413">Isomerase</keyword>
<dbReference type="PANTHER" id="PTHR47245">
    <property type="entry name" value="PEPTIDYLPROLYL ISOMERASE"/>
    <property type="match status" value="1"/>
</dbReference>
<feature type="chain" id="PRO_5046353982" description="peptidylprolyl isomerase" evidence="6">
    <location>
        <begin position="32"/>
        <end position="338"/>
    </location>
</feature>
<evidence type="ECO:0000256" key="4">
    <source>
        <dbReference type="ARBA" id="ARBA00023110"/>
    </source>
</evidence>
<gene>
    <name evidence="7" type="ORF">RQP52_07410</name>
</gene>
<evidence type="ECO:0000313" key="8">
    <source>
        <dbReference type="Proteomes" id="UP001260980"/>
    </source>
</evidence>
<proteinExistence type="predicted"/>
<name>A0ABU3RA07_9BACL</name>
<dbReference type="RefSeq" id="WP_315950547.1">
    <property type="nucleotide sequence ID" value="NZ_JAWCUD010000002.1"/>
</dbReference>
<evidence type="ECO:0000256" key="6">
    <source>
        <dbReference type="SAM" id="SignalP"/>
    </source>
</evidence>
<evidence type="ECO:0000256" key="1">
    <source>
        <dbReference type="ARBA" id="ARBA00000971"/>
    </source>
</evidence>
<evidence type="ECO:0000256" key="2">
    <source>
        <dbReference type="ARBA" id="ARBA00013194"/>
    </source>
</evidence>
<dbReference type="PANTHER" id="PTHR47245:SF1">
    <property type="entry name" value="FOLDASE PROTEIN PRSA"/>
    <property type="match status" value="1"/>
</dbReference>
<accession>A0ABU3RA07</accession>
<keyword evidence="4" id="KW-0697">Rotamase</keyword>
<reference evidence="7 8" key="1">
    <citation type="submission" date="2023-10" db="EMBL/GenBank/DDBJ databases">
        <title>Paenibacillus strain PFR10 Genome sequencing and assembly.</title>
        <authorList>
            <person name="Kim I."/>
        </authorList>
    </citation>
    <scope>NUCLEOTIDE SEQUENCE [LARGE SCALE GENOMIC DNA]</scope>
    <source>
        <strain evidence="7 8">PFR10</strain>
    </source>
</reference>